<protein>
    <submittedName>
        <fullName evidence="1">Uncharacterized protein</fullName>
    </submittedName>
</protein>
<accession>A0A846X1M0</accession>
<evidence type="ECO:0000313" key="2">
    <source>
        <dbReference type="Proteomes" id="UP000582646"/>
    </source>
</evidence>
<gene>
    <name evidence="1" type="ORF">HF999_11600</name>
</gene>
<comment type="caution">
    <text evidence="1">The sequence shown here is derived from an EMBL/GenBank/DDBJ whole genome shotgun (WGS) entry which is preliminary data.</text>
</comment>
<dbReference type="AlphaFoldDB" id="A0A846X1M0"/>
<reference evidence="1 2" key="1">
    <citation type="submission" date="2020-04" db="EMBL/GenBank/DDBJ databases">
        <title>MicrobeNet Type strains.</title>
        <authorList>
            <person name="Nicholson A.C."/>
        </authorList>
    </citation>
    <scope>NUCLEOTIDE SEQUENCE [LARGE SCALE GENOMIC DNA]</scope>
    <source>
        <strain evidence="1 2">DSM 44113</strain>
    </source>
</reference>
<name>A0A846X1M0_9ACTN</name>
<proteinExistence type="predicted"/>
<sequence length="45" mass="5060">MRGAHFKIAQSGMISPRMHYLDDTARTKKVYVGYIGPHLPTKATN</sequence>
<organism evidence="1 2">
    <name type="scientific">Tsukamurella spumae</name>
    <dbReference type="NCBI Taxonomy" id="44753"/>
    <lineage>
        <taxon>Bacteria</taxon>
        <taxon>Bacillati</taxon>
        <taxon>Actinomycetota</taxon>
        <taxon>Actinomycetes</taxon>
        <taxon>Mycobacteriales</taxon>
        <taxon>Tsukamurellaceae</taxon>
        <taxon>Tsukamurella</taxon>
    </lineage>
</organism>
<dbReference type="Proteomes" id="UP000582646">
    <property type="component" value="Unassembled WGS sequence"/>
</dbReference>
<dbReference type="RefSeq" id="WP_168545962.1">
    <property type="nucleotide sequence ID" value="NZ_BAAAKS010000017.1"/>
</dbReference>
<dbReference type="EMBL" id="JAAXOQ010000013">
    <property type="protein sequence ID" value="NKY19011.1"/>
    <property type="molecule type" value="Genomic_DNA"/>
</dbReference>
<evidence type="ECO:0000313" key="1">
    <source>
        <dbReference type="EMBL" id="NKY19011.1"/>
    </source>
</evidence>
<keyword evidence="2" id="KW-1185">Reference proteome</keyword>